<evidence type="ECO:0000313" key="1">
    <source>
        <dbReference type="EMBL" id="KAK7848242.1"/>
    </source>
</evidence>
<accession>A0AAW0L9X0</accession>
<gene>
    <name evidence="1" type="ORF">CFP56_005470</name>
</gene>
<organism evidence="1 2">
    <name type="scientific">Quercus suber</name>
    <name type="common">Cork oak</name>
    <dbReference type="NCBI Taxonomy" id="58331"/>
    <lineage>
        <taxon>Eukaryota</taxon>
        <taxon>Viridiplantae</taxon>
        <taxon>Streptophyta</taxon>
        <taxon>Embryophyta</taxon>
        <taxon>Tracheophyta</taxon>
        <taxon>Spermatophyta</taxon>
        <taxon>Magnoliopsida</taxon>
        <taxon>eudicotyledons</taxon>
        <taxon>Gunneridae</taxon>
        <taxon>Pentapetalae</taxon>
        <taxon>rosids</taxon>
        <taxon>fabids</taxon>
        <taxon>Fagales</taxon>
        <taxon>Fagaceae</taxon>
        <taxon>Quercus</taxon>
    </lineage>
</organism>
<sequence>MTDVAYEILLKEPELAYAVNEGGITPLHLLASKPSVLRSGSHIGWWKSIIYHCNCKSSLLHFGDQSTLCCSYNIVCCCVKGMHVEELENETVDKRLIDSAIKELDESSIDDVTHKFPKNYHTCIQIYQVLQTLAQFVTMQNE</sequence>
<dbReference type="AlphaFoldDB" id="A0AAW0L9X0"/>
<protein>
    <submittedName>
        <fullName evidence="1">Uncharacterized protein</fullName>
    </submittedName>
</protein>
<evidence type="ECO:0000313" key="2">
    <source>
        <dbReference type="Proteomes" id="UP000237347"/>
    </source>
</evidence>
<comment type="caution">
    <text evidence="1">The sequence shown here is derived from an EMBL/GenBank/DDBJ whole genome shotgun (WGS) entry which is preliminary data.</text>
</comment>
<dbReference type="EMBL" id="PKMF04000130">
    <property type="protein sequence ID" value="KAK7848242.1"/>
    <property type="molecule type" value="Genomic_DNA"/>
</dbReference>
<dbReference type="Proteomes" id="UP000237347">
    <property type="component" value="Unassembled WGS sequence"/>
</dbReference>
<reference evidence="1 2" key="1">
    <citation type="journal article" date="2018" name="Sci. Data">
        <title>The draft genome sequence of cork oak.</title>
        <authorList>
            <person name="Ramos A.M."/>
            <person name="Usie A."/>
            <person name="Barbosa P."/>
            <person name="Barros P.M."/>
            <person name="Capote T."/>
            <person name="Chaves I."/>
            <person name="Simoes F."/>
            <person name="Abreu I."/>
            <person name="Carrasquinho I."/>
            <person name="Faro C."/>
            <person name="Guimaraes J.B."/>
            <person name="Mendonca D."/>
            <person name="Nobrega F."/>
            <person name="Rodrigues L."/>
            <person name="Saibo N.J.M."/>
            <person name="Varela M.C."/>
            <person name="Egas C."/>
            <person name="Matos J."/>
            <person name="Miguel C.M."/>
            <person name="Oliveira M.M."/>
            <person name="Ricardo C.P."/>
            <person name="Goncalves S."/>
        </authorList>
    </citation>
    <scope>NUCLEOTIDE SEQUENCE [LARGE SCALE GENOMIC DNA]</scope>
    <source>
        <strain evidence="2">cv. HL8</strain>
    </source>
</reference>
<name>A0AAW0L9X0_QUESU</name>
<keyword evidence="2" id="KW-1185">Reference proteome</keyword>
<proteinExistence type="predicted"/>